<feature type="signal peptide" evidence="4">
    <location>
        <begin position="1"/>
        <end position="17"/>
    </location>
</feature>
<dbReference type="Proteomes" id="UP001152798">
    <property type="component" value="Chromosome 5"/>
</dbReference>
<reference evidence="6" key="1">
    <citation type="submission" date="2022-01" db="EMBL/GenBank/DDBJ databases">
        <authorList>
            <person name="King R."/>
        </authorList>
    </citation>
    <scope>NUCLEOTIDE SEQUENCE</scope>
</reference>
<dbReference type="PANTHER" id="PTHR43903">
    <property type="entry name" value="NEUROLIGIN"/>
    <property type="match status" value="1"/>
</dbReference>
<feature type="compositionally biased region" description="Polar residues" evidence="3">
    <location>
        <begin position="702"/>
        <end position="711"/>
    </location>
</feature>
<dbReference type="InterPro" id="IPR002018">
    <property type="entry name" value="CarbesteraseB"/>
</dbReference>
<accession>A0A9P0HL23</accession>
<evidence type="ECO:0000313" key="7">
    <source>
        <dbReference type="Proteomes" id="UP001152798"/>
    </source>
</evidence>
<dbReference type="InterPro" id="IPR029058">
    <property type="entry name" value="AB_hydrolase_fold"/>
</dbReference>
<dbReference type="OrthoDB" id="408631at2759"/>
<feature type="region of interest" description="Disordered" evidence="3">
    <location>
        <begin position="681"/>
        <end position="724"/>
    </location>
</feature>
<protein>
    <recommendedName>
        <fullName evidence="5">Carboxylesterase type B domain-containing protein</fullName>
    </recommendedName>
</protein>
<feature type="chain" id="PRO_5040447515" description="Carboxylesterase type B domain-containing protein" evidence="4">
    <location>
        <begin position="18"/>
        <end position="724"/>
    </location>
</feature>
<dbReference type="Gene3D" id="3.40.50.1820">
    <property type="entry name" value="alpha/beta hydrolase"/>
    <property type="match status" value="1"/>
</dbReference>
<feature type="domain" description="Carboxylesterase type B" evidence="5">
    <location>
        <begin position="63"/>
        <end position="608"/>
    </location>
</feature>
<evidence type="ECO:0000313" key="6">
    <source>
        <dbReference type="EMBL" id="CAH1403699.1"/>
    </source>
</evidence>
<feature type="region of interest" description="Disordered" evidence="3">
    <location>
        <begin position="27"/>
        <end position="52"/>
    </location>
</feature>
<keyword evidence="7" id="KW-1185">Reference proteome</keyword>
<gene>
    <name evidence="6" type="ORF">NEZAVI_LOCUS12271</name>
</gene>
<comment type="similarity">
    <text evidence="1">Belongs to the type-B carboxylesterase/lipase family.</text>
</comment>
<keyword evidence="4" id="KW-0732">Signal</keyword>
<dbReference type="AlphaFoldDB" id="A0A9P0HL23"/>
<evidence type="ECO:0000256" key="4">
    <source>
        <dbReference type="SAM" id="SignalP"/>
    </source>
</evidence>
<dbReference type="Pfam" id="PF00135">
    <property type="entry name" value="COesterase"/>
    <property type="match status" value="1"/>
</dbReference>
<dbReference type="InterPro" id="IPR051093">
    <property type="entry name" value="Neuroligin/BSAL"/>
</dbReference>
<evidence type="ECO:0000256" key="1">
    <source>
        <dbReference type="ARBA" id="ARBA00005964"/>
    </source>
</evidence>
<keyword evidence="2" id="KW-0325">Glycoprotein</keyword>
<dbReference type="EMBL" id="OV725081">
    <property type="protein sequence ID" value="CAH1403699.1"/>
    <property type="molecule type" value="Genomic_DNA"/>
</dbReference>
<dbReference type="SUPFAM" id="SSF53474">
    <property type="entry name" value="alpha/beta-Hydrolases"/>
    <property type="match status" value="1"/>
</dbReference>
<sequence>MALRLLVCSALLCLVAANSRVRRIVGGEKAQEPPSPSEQIPFTTPEPDDSSPLVFVKTNRRRAEVVGNRNPDGTYSFLGIRYAMPPTKNRRFVRPLRLKPKGLIVANKFGPPCPQWWRGRLVGDEDCLHLNVFTPQLPENNSSSTPLLPVMMWIHGGNFKTGSAAQYVPLRELLSRGIVVVTVQYRLGTLGFLKFGNQNLGGNSGLFDISLAARWVREYIHFFGGNPGRITVAGQGSGASSVTHLSFHKYFGRHIKGIISMSGGPVSPFALDQSADRSGGEVVQANSCTGRGSISTVRCLQALPFENIVQEDGNIEQAKKKGEKNVGKKLTSLFLSGPNVEGADDNRFLPNFIVEPPLEAASHHHIPNIPLLVGVTKQETGGGVKGNLLQDITSLLTTATFITQGIFKDLLTANTGLYVNNTVNPGLSKLFDSSQYLQFFDTLIGSALSGIEKVVQHTTDALFNLPAFILSNFWAQKNKNVYLYSFEHTPAKSIADYFLNGITLVSNISSQEGNNKGPSHGDDLAFLFEVRNIDGEPLNNVDNILSETDQKVRDHFVTVVAEFVKTGKPRIDGANDWSPFNTEEGSYMIIKDNPKLKKGFRKCNMGLWTGDADMLKSTECALNGASEIVTNTLGSAGTGLLKATTGVTDGLSKTVTGIGSTLTGSIPKGTGGLLGGLYKEPAKNNNNKTPNLGLGGLYQEPPKNSNKNPTSGGLGSSLLKNPFG</sequence>
<evidence type="ECO:0000259" key="5">
    <source>
        <dbReference type="Pfam" id="PF00135"/>
    </source>
</evidence>
<evidence type="ECO:0000256" key="2">
    <source>
        <dbReference type="ARBA" id="ARBA00023180"/>
    </source>
</evidence>
<evidence type="ECO:0000256" key="3">
    <source>
        <dbReference type="SAM" id="MobiDB-lite"/>
    </source>
</evidence>
<name>A0A9P0HL23_NEZVI</name>
<organism evidence="6 7">
    <name type="scientific">Nezara viridula</name>
    <name type="common">Southern green stink bug</name>
    <name type="synonym">Cimex viridulus</name>
    <dbReference type="NCBI Taxonomy" id="85310"/>
    <lineage>
        <taxon>Eukaryota</taxon>
        <taxon>Metazoa</taxon>
        <taxon>Ecdysozoa</taxon>
        <taxon>Arthropoda</taxon>
        <taxon>Hexapoda</taxon>
        <taxon>Insecta</taxon>
        <taxon>Pterygota</taxon>
        <taxon>Neoptera</taxon>
        <taxon>Paraneoptera</taxon>
        <taxon>Hemiptera</taxon>
        <taxon>Heteroptera</taxon>
        <taxon>Panheteroptera</taxon>
        <taxon>Pentatomomorpha</taxon>
        <taxon>Pentatomoidea</taxon>
        <taxon>Pentatomidae</taxon>
        <taxon>Pentatominae</taxon>
        <taxon>Nezara</taxon>
    </lineage>
</organism>
<proteinExistence type="inferred from homology"/>